<sequence length="921" mass="107295">MSDEETEVVVETSDENHPALVILSNLLESGQITQDVFNTMTFKFKKLHQAFTQSCSTEQILLRRTRELNKELKAQKNTIQNSATQQEEHRTALTALRQHVTNIQAELEATREQIEQTQANTKVKQKEADKLQDKVAKARDDKELKLEPLKRQVQIENTNLEQQIQFLQKQIESLKAEGQSLLNYIQADEEQLVELEKKKRAANQKMFEVGAQPNKTRAKANAVESSHNTMLTEEKTATNQCMQLEASLQTLHNQAHDLETENQHILNDIDGMVLATNDMKMKAEELKTKCAEQTNTKQQREFENRKIQKQITETNKEIAAIEAKLDVGSKDIVKKEKEAQKLEEAIANQILDKKALEGQLNTLNQDQQKEEENNKKMHAQYEKAMAASQAALQQIVQLEGVTAEMMADIKAAVQDKDRKQAIHDQLSKKEHEIERQLTEASLIRDRKAREMAAMKKKTVDAKIQAKEVNLDYLDLCRKQEMINQKLKEYSELYEKVKLDRNRYVNIIQTSKQLIVELKEKIRILDNEVEVLRKEFEDIDDEVKLKKAELDQAFKRRNSTKSELKNAQLRNQDLNQKIDFQQNETKRLERVLRSVETDIKLKHNDWKKQTASCQDKQRELIDSGDKMCILREQLNTHENILKNGEVALKEREEETKLLGLRLDDIQRRIDIMCRKVPQVRAYDNEIADLDKQLDRERKDVDVITRKLENPDEQARPRKYNGKDFTLQELDKKVATYEQRINEKGQQLWEKQILLDEINQKIEALQKDSQKDVSKQDKVFRKGGEMRAESMSLDRKYKAACAEMAYYEGMKQVLEQEKQDIVEERQMASERTTRGEAFDDTARKILQMHQRDIESKGMPRKKSEFDSDDDDDEDKKPVSRRYTAYRTSDAMLMPYGAFPAFAAAPPSGQLRHYRKETQRPIEL</sequence>
<feature type="compositionally biased region" description="Basic and acidic residues" evidence="3">
    <location>
        <begin position="847"/>
        <end position="863"/>
    </location>
</feature>
<gene>
    <name evidence="4" type="ORF">TVAG_174030</name>
</gene>
<keyword evidence="1 2" id="KW-0175">Coiled coil</keyword>
<evidence type="ECO:0000313" key="4">
    <source>
        <dbReference type="EMBL" id="EAY02861.1"/>
    </source>
</evidence>
<dbReference type="SUPFAM" id="SSF57997">
    <property type="entry name" value="Tropomyosin"/>
    <property type="match status" value="1"/>
</dbReference>
<dbReference type="PANTHER" id="PTHR32083:SF34">
    <property type="entry name" value="COILED-COIL DOMAIN-CONTAINING PROTEIN 146"/>
    <property type="match status" value="1"/>
</dbReference>
<dbReference type="EMBL" id="DS113522">
    <property type="protein sequence ID" value="EAY02861.1"/>
    <property type="molecule type" value="Genomic_DNA"/>
</dbReference>
<evidence type="ECO:0000256" key="1">
    <source>
        <dbReference type="ARBA" id="ARBA00023054"/>
    </source>
</evidence>
<evidence type="ECO:0000256" key="3">
    <source>
        <dbReference type="SAM" id="MobiDB-lite"/>
    </source>
</evidence>
<feature type="coiled-coil region" evidence="2">
    <location>
        <begin position="62"/>
        <end position="205"/>
    </location>
</feature>
<proteinExistence type="predicted"/>
<dbReference type="PANTHER" id="PTHR32083">
    <property type="entry name" value="CILIA AND FLAGELLA-ASSOCIATED PROTEIN 58-RELATED"/>
    <property type="match status" value="1"/>
</dbReference>
<dbReference type="Proteomes" id="UP000001542">
    <property type="component" value="Unassembled WGS sequence"/>
</dbReference>
<dbReference type="SMR" id="A2EWU6"/>
<dbReference type="KEGG" id="tva:4760701"/>
<protein>
    <submittedName>
        <fullName evidence="4">Uncharacterized protein</fullName>
    </submittedName>
</protein>
<dbReference type="OMA" id="PRPNAYV"/>
<feature type="region of interest" description="Disordered" evidence="3">
    <location>
        <begin position="901"/>
        <end position="921"/>
    </location>
</feature>
<feature type="region of interest" description="Disordered" evidence="3">
    <location>
        <begin position="847"/>
        <end position="881"/>
    </location>
</feature>
<dbReference type="OrthoDB" id="10262929at2759"/>
<feature type="coiled-coil region" evidence="2">
    <location>
        <begin position="678"/>
        <end position="773"/>
    </location>
</feature>
<keyword evidence="5" id="KW-1185">Reference proteome</keyword>
<organism evidence="4 5">
    <name type="scientific">Trichomonas vaginalis (strain ATCC PRA-98 / G3)</name>
    <dbReference type="NCBI Taxonomy" id="412133"/>
    <lineage>
        <taxon>Eukaryota</taxon>
        <taxon>Metamonada</taxon>
        <taxon>Parabasalia</taxon>
        <taxon>Trichomonadida</taxon>
        <taxon>Trichomonadidae</taxon>
        <taxon>Trichomonas</taxon>
    </lineage>
</organism>
<feature type="coiled-coil region" evidence="2">
    <location>
        <begin position="507"/>
        <end position="597"/>
    </location>
</feature>
<dbReference type="VEuPathDB" id="TrichDB:TVAGG3_0813430"/>
<reference evidence="4" key="1">
    <citation type="submission" date="2006-10" db="EMBL/GenBank/DDBJ databases">
        <authorList>
            <person name="Amadeo P."/>
            <person name="Zhao Q."/>
            <person name="Wortman J."/>
            <person name="Fraser-Liggett C."/>
            <person name="Carlton J."/>
        </authorList>
    </citation>
    <scope>NUCLEOTIDE SEQUENCE</scope>
    <source>
        <strain evidence="4">G3</strain>
    </source>
</reference>
<reference evidence="4" key="2">
    <citation type="journal article" date="2007" name="Science">
        <title>Draft genome sequence of the sexually transmitted pathogen Trichomonas vaginalis.</title>
        <authorList>
            <person name="Carlton J.M."/>
            <person name="Hirt R.P."/>
            <person name="Silva J.C."/>
            <person name="Delcher A.L."/>
            <person name="Schatz M."/>
            <person name="Zhao Q."/>
            <person name="Wortman J.R."/>
            <person name="Bidwell S.L."/>
            <person name="Alsmark U.C.M."/>
            <person name="Besteiro S."/>
            <person name="Sicheritz-Ponten T."/>
            <person name="Noel C.J."/>
            <person name="Dacks J.B."/>
            <person name="Foster P.G."/>
            <person name="Simillion C."/>
            <person name="Van de Peer Y."/>
            <person name="Miranda-Saavedra D."/>
            <person name="Barton G.J."/>
            <person name="Westrop G.D."/>
            <person name="Mueller S."/>
            <person name="Dessi D."/>
            <person name="Fiori P.L."/>
            <person name="Ren Q."/>
            <person name="Paulsen I."/>
            <person name="Zhang H."/>
            <person name="Bastida-Corcuera F.D."/>
            <person name="Simoes-Barbosa A."/>
            <person name="Brown M.T."/>
            <person name="Hayes R.D."/>
            <person name="Mukherjee M."/>
            <person name="Okumura C.Y."/>
            <person name="Schneider R."/>
            <person name="Smith A.J."/>
            <person name="Vanacova S."/>
            <person name="Villalvazo M."/>
            <person name="Haas B.J."/>
            <person name="Pertea M."/>
            <person name="Feldblyum T.V."/>
            <person name="Utterback T.R."/>
            <person name="Shu C.L."/>
            <person name="Osoegawa K."/>
            <person name="de Jong P.J."/>
            <person name="Hrdy I."/>
            <person name="Horvathova L."/>
            <person name="Zubacova Z."/>
            <person name="Dolezal P."/>
            <person name="Malik S.B."/>
            <person name="Logsdon J.M. Jr."/>
            <person name="Henze K."/>
            <person name="Gupta A."/>
            <person name="Wang C.C."/>
            <person name="Dunne R.L."/>
            <person name="Upcroft J.A."/>
            <person name="Upcroft P."/>
            <person name="White O."/>
            <person name="Salzberg S.L."/>
            <person name="Tang P."/>
            <person name="Chiu C.-H."/>
            <person name="Lee Y.-S."/>
            <person name="Embley T.M."/>
            <person name="Coombs G.H."/>
            <person name="Mottram J.C."/>
            <person name="Tachezy J."/>
            <person name="Fraser-Liggett C.M."/>
            <person name="Johnson P.J."/>
        </authorList>
    </citation>
    <scope>NUCLEOTIDE SEQUENCE [LARGE SCALE GENOMIC DNA]</scope>
    <source>
        <strain evidence="4">G3</strain>
    </source>
</reference>
<dbReference type="InParanoid" id="A2EWU6"/>
<evidence type="ECO:0000256" key="2">
    <source>
        <dbReference type="SAM" id="Coils"/>
    </source>
</evidence>
<feature type="coiled-coil region" evidence="2">
    <location>
        <begin position="241"/>
        <end position="268"/>
    </location>
</feature>
<accession>A2EWU6</accession>
<evidence type="ECO:0000313" key="5">
    <source>
        <dbReference type="Proteomes" id="UP000001542"/>
    </source>
</evidence>
<dbReference type="VEuPathDB" id="TrichDB:TVAG_174030"/>
<dbReference type="STRING" id="5722.A2EWU6"/>
<dbReference type="RefSeq" id="XP_001315084.1">
    <property type="nucleotide sequence ID" value="XM_001315049.1"/>
</dbReference>
<feature type="coiled-coil region" evidence="2">
    <location>
        <begin position="304"/>
        <end position="380"/>
    </location>
</feature>
<dbReference type="eggNOG" id="ENOG502QPM4">
    <property type="taxonomic scope" value="Eukaryota"/>
</dbReference>
<name>A2EWU6_TRIV3</name>
<dbReference type="GO" id="GO:0005856">
    <property type="term" value="C:cytoskeleton"/>
    <property type="evidence" value="ECO:0000318"/>
    <property type="project" value="GO_Central"/>
</dbReference>
<dbReference type="AlphaFoldDB" id="A2EWU6"/>